<feature type="domain" description="Peptidase M20 dimerisation" evidence="1">
    <location>
        <begin position="237"/>
        <end position="322"/>
    </location>
</feature>
<gene>
    <name evidence="2" type="ORF">H9X80_04450</name>
</gene>
<dbReference type="Pfam" id="PF01546">
    <property type="entry name" value="Peptidase_M20"/>
    <property type="match status" value="1"/>
</dbReference>
<dbReference type="SUPFAM" id="SSF53187">
    <property type="entry name" value="Zn-dependent exopeptidases"/>
    <property type="match status" value="1"/>
</dbReference>
<keyword evidence="3" id="KW-1185">Reference proteome</keyword>
<dbReference type="InterPro" id="IPR036264">
    <property type="entry name" value="Bact_exopeptidase_dim_dom"/>
</dbReference>
<sequence>MGRSDRAGEKNLTGEGVAAGAAGAAVDAGAATGVAADTCARGAAGADAAGTAELAALTRWRRDLHRIPELDDDLPETISYVHGVLEGLACEVLEPCPGALAAWFDLGRPTTVALRADMDALPVAERTGAPYASVHPGRMHACGHDGHMAMALGAARWVSDVVRGRADGLTADDLPRNVLVVFQPAEETTGGAARVCASGLFERTRTERIFGFHLWPELPAGVVASRAGALLARSSEVTAEFTGRSSHIARWQEGRDALAAAARFVPSAEAMCGKLDEEADEPCLLRFGRLEAGTVRNAIAGEARAEGSLRVFSDAMFDRAREAVGGLARAAAAAEGCEVRLGFSEGYPPVVNDEALFAQVEQALPELSHVGEPLLIAEDFAFYQRHLPGVFLLLGTGTGIPLHADTFNFDERVLLAGVDTYRRLVQMP</sequence>
<dbReference type="NCBIfam" id="TIGR01891">
    <property type="entry name" value="amidohydrolases"/>
    <property type="match status" value="1"/>
</dbReference>
<dbReference type="Pfam" id="PF07687">
    <property type="entry name" value="M20_dimer"/>
    <property type="match status" value="1"/>
</dbReference>
<dbReference type="InterPro" id="IPR002933">
    <property type="entry name" value="Peptidase_M20"/>
</dbReference>
<dbReference type="Gene3D" id="3.40.630.10">
    <property type="entry name" value="Zn peptidases"/>
    <property type="match status" value="1"/>
</dbReference>
<evidence type="ECO:0000259" key="1">
    <source>
        <dbReference type="Pfam" id="PF07687"/>
    </source>
</evidence>
<dbReference type="EMBL" id="JACSNQ010000006">
    <property type="protein sequence ID" value="MBM6774793.1"/>
    <property type="molecule type" value="Genomic_DNA"/>
</dbReference>
<dbReference type="SUPFAM" id="SSF55031">
    <property type="entry name" value="Bacterial exopeptidase dimerisation domain"/>
    <property type="match status" value="1"/>
</dbReference>
<dbReference type="PIRSF" id="PIRSF005962">
    <property type="entry name" value="Pept_M20D_amidohydro"/>
    <property type="match status" value="1"/>
</dbReference>
<dbReference type="RefSeq" id="WP_204793141.1">
    <property type="nucleotide sequence ID" value="NZ_JACSNQ010000006.1"/>
</dbReference>
<evidence type="ECO:0000313" key="3">
    <source>
        <dbReference type="Proteomes" id="UP000712527"/>
    </source>
</evidence>
<proteinExistence type="predicted"/>
<dbReference type="PANTHER" id="PTHR11014:SF63">
    <property type="entry name" value="METALLOPEPTIDASE, PUTATIVE (AFU_ORTHOLOGUE AFUA_6G09600)-RELATED"/>
    <property type="match status" value="1"/>
</dbReference>
<name>A0ABS2F1T9_9ACTN</name>
<dbReference type="InterPro" id="IPR017439">
    <property type="entry name" value="Amidohydrolase"/>
</dbReference>
<reference evidence="2 3" key="1">
    <citation type="journal article" date="2021" name="Sci. Rep.">
        <title>The distribution of antibiotic resistance genes in chicken gut microbiota commensals.</title>
        <authorList>
            <person name="Juricova H."/>
            <person name="Matiasovicova J."/>
            <person name="Kubasova T."/>
            <person name="Cejkova D."/>
            <person name="Rychlik I."/>
        </authorList>
    </citation>
    <scope>NUCLEOTIDE SEQUENCE [LARGE SCALE GENOMIC DNA]</scope>
    <source>
        <strain evidence="2 3">An794</strain>
    </source>
</reference>
<organism evidence="2 3">
    <name type="scientific">Olsenella profusa</name>
    <dbReference type="NCBI Taxonomy" id="138595"/>
    <lineage>
        <taxon>Bacteria</taxon>
        <taxon>Bacillati</taxon>
        <taxon>Actinomycetota</taxon>
        <taxon>Coriobacteriia</taxon>
        <taxon>Coriobacteriales</taxon>
        <taxon>Atopobiaceae</taxon>
        <taxon>Olsenella</taxon>
    </lineage>
</organism>
<accession>A0ABS2F1T9</accession>
<comment type="caution">
    <text evidence="2">The sequence shown here is derived from an EMBL/GenBank/DDBJ whole genome shotgun (WGS) entry which is preliminary data.</text>
</comment>
<dbReference type="Gene3D" id="3.30.70.360">
    <property type="match status" value="1"/>
</dbReference>
<dbReference type="PANTHER" id="PTHR11014">
    <property type="entry name" value="PEPTIDASE M20 FAMILY MEMBER"/>
    <property type="match status" value="1"/>
</dbReference>
<protein>
    <submittedName>
        <fullName evidence="2">Amidohydrolase</fullName>
    </submittedName>
</protein>
<evidence type="ECO:0000313" key="2">
    <source>
        <dbReference type="EMBL" id="MBM6774793.1"/>
    </source>
</evidence>
<dbReference type="Proteomes" id="UP000712527">
    <property type="component" value="Unassembled WGS sequence"/>
</dbReference>
<dbReference type="InterPro" id="IPR011650">
    <property type="entry name" value="Peptidase_M20_dimer"/>
</dbReference>